<dbReference type="Pfam" id="PF01183">
    <property type="entry name" value="Glyco_hydro_25"/>
    <property type="match status" value="1"/>
</dbReference>
<evidence type="ECO:0000313" key="4">
    <source>
        <dbReference type="Proteomes" id="UP001549055"/>
    </source>
</evidence>
<dbReference type="EMBL" id="JBEPMK010000002">
    <property type="protein sequence ID" value="MET3644049.1"/>
    <property type="molecule type" value="Genomic_DNA"/>
</dbReference>
<organism evidence="3 4">
    <name type="scientific">Streptococcus gallinaceus</name>
    <dbReference type="NCBI Taxonomy" id="165758"/>
    <lineage>
        <taxon>Bacteria</taxon>
        <taxon>Bacillati</taxon>
        <taxon>Bacillota</taxon>
        <taxon>Bacilli</taxon>
        <taxon>Lactobacillales</taxon>
        <taxon>Streptococcaceae</taxon>
        <taxon>Streptococcus</taxon>
    </lineage>
</organism>
<dbReference type="RefSeq" id="WP_354280242.1">
    <property type="nucleotide sequence ID" value="NZ_JBEPMK010000002.1"/>
</dbReference>
<evidence type="ECO:0000313" key="3">
    <source>
        <dbReference type="EMBL" id="MET3644049.1"/>
    </source>
</evidence>
<feature type="compositionally biased region" description="Low complexity" evidence="2">
    <location>
        <begin position="40"/>
        <end position="56"/>
    </location>
</feature>
<dbReference type="PANTHER" id="PTHR34135:SF1">
    <property type="entry name" value="GLYCOSYL HYDROLASE FAMILY 25"/>
    <property type="match status" value="1"/>
</dbReference>
<feature type="region of interest" description="Disordered" evidence="2">
    <location>
        <begin position="31"/>
        <end position="56"/>
    </location>
</feature>
<dbReference type="InterPro" id="IPR002053">
    <property type="entry name" value="Glyco_hydro_25"/>
</dbReference>
<gene>
    <name evidence="3" type="ORF">ABID27_000671</name>
</gene>
<dbReference type="CDD" id="cd06523">
    <property type="entry name" value="GH25_PlyB-like"/>
    <property type="match status" value="1"/>
</dbReference>
<dbReference type="InterPro" id="IPR017853">
    <property type="entry name" value="GH"/>
</dbReference>
<dbReference type="SUPFAM" id="SSF51445">
    <property type="entry name" value="(Trans)glycosidases"/>
    <property type="match status" value="1"/>
</dbReference>
<evidence type="ECO:0000256" key="2">
    <source>
        <dbReference type="SAM" id="MobiDB-lite"/>
    </source>
</evidence>
<evidence type="ECO:0000256" key="1">
    <source>
        <dbReference type="ARBA" id="ARBA00010646"/>
    </source>
</evidence>
<comment type="similarity">
    <text evidence="1">Belongs to the glycosyl hydrolase 25 family.</text>
</comment>
<sequence length="285" mass="32153">MRKKIKPFFVIAFFLLFVAMILTTRGMANQQKQVKNRQVSSTTSISTVSSSSTTSTSSSYYIEDALSMKPIIDVSGWQLPSDMDYDVVSKNISGAIVRIQSGSHTKKDNNASDQNGLDKSYKTHIEEFQKRNIPVAVYAYVTGKDEKAMKKEAASFYNAASKYKPTFYWLDVEEKTMDDMNAGVETFRQELKKLGAKNIGIYIGTYFMEEHSISTEKFDSVWIPTYGTDSGYYNAAPNTDLDYDLHQYTSAGYINGFPHSLDLNLLTTLKDPNEVYKKLFTVPAD</sequence>
<dbReference type="Gene3D" id="3.20.20.80">
    <property type="entry name" value="Glycosidases"/>
    <property type="match status" value="1"/>
</dbReference>
<name>A0ABV2JJG1_9STRE</name>
<reference evidence="3 4" key="1">
    <citation type="submission" date="2024-06" db="EMBL/GenBank/DDBJ databases">
        <title>Genomic Encyclopedia of Type Strains, Phase IV (KMG-IV): sequencing the most valuable type-strain genomes for metagenomic binning, comparative biology and taxonomic classification.</title>
        <authorList>
            <person name="Goeker M."/>
        </authorList>
    </citation>
    <scope>NUCLEOTIDE SEQUENCE [LARGE SCALE GENOMIC DNA]</scope>
    <source>
        <strain evidence="3 4">DSM 15349</strain>
    </source>
</reference>
<dbReference type="Proteomes" id="UP001549055">
    <property type="component" value="Unassembled WGS sequence"/>
</dbReference>
<proteinExistence type="inferred from homology"/>
<protein>
    <submittedName>
        <fullName evidence="3">Lysozyme</fullName>
    </submittedName>
</protein>
<dbReference type="PROSITE" id="PS51904">
    <property type="entry name" value="GLYCOSYL_HYDROL_F25_2"/>
    <property type="match status" value="1"/>
</dbReference>
<dbReference type="PANTHER" id="PTHR34135">
    <property type="entry name" value="LYSOZYME"/>
    <property type="match status" value="1"/>
</dbReference>
<keyword evidence="4" id="KW-1185">Reference proteome</keyword>
<accession>A0ABV2JJG1</accession>
<comment type="caution">
    <text evidence="3">The sequence shown here is derived from an EMBL/GenBank/DDBJ whole genome shotgun (WGS) entry which is preliminary data.</text>
</comment>